<dbReference type="InterPro" id="IPR004732">
    <property type="entry name" value="Transaldolase_2"/>
</dbReference>
<evidence type="ECO:0000256" key="2">
    <source>
        <dbReference type="ARBA" id="ARBA00004496"/>
    </source>
</evidence>
<comment type="catalytic activity">
    <reaction evidence="10 11">
        <text>D-sedoheptulose 7-phosphate + D-glyceraldehyde 3-phosphate = D-erythrose 4-phosphate + beta-D-fructose 6-phosphate</text>
        <dbReference type="Rhea" id="RHEA:17053"/>
        <dbReference type="ChEBI" id="CHEBI:16897"/>
        <dbReference type="ChEBI" id="CHEBI:57483"/>
        <dbReference type="ChEBI" id="CHEBI:57634"/>
        <dbReference type="ChEBI" id="CHEBI:59776"/>
        <dbReference type="EC" id="2.2.1.2"/>
    </reaction>
</comment>
<name>A0A4R2LCA5_9GAMM</name>
<evidence type="ECO:0000256" key="1">
    <source>
        <dbReference type="ARBA" id="ARBA00003518"/>
    </source>
</evidence>
<dbReference type="GO" id="GO:0005737">
    <property type="term" value="C:cytoplasm"/>
    <property type="evidence" value="ECO:0007669"/>
    <property type="project" value="UniProtKB-SubCell"/>
</dbReference>
<evidence type="ECO:0000256" key="5">
    <source>
        <dbReference type="ARBA" id="ARBA00013151"/>
    </source>
</evidence>
<dbReference type="PANTHER" id="PTHR10683">
    <property type="entry name" value="TRANSALDOLASE"/>
    <property type="match status" value="1"/>
</dbReference>
<dbReference type="InterPro" id="IPR018225">
    <property type="entry name" value="Transaldolase_AS"/>
</dbReference>
<comment type="caution">
    <text evidence="12">The sequence shown here is derived from an EMBL/GenBank/DDBJ whole genome shotgun (WGS) entry which is preliminary data.</text>
</comment>
<dbReference type="UniPathway" id="UPA00115">
    <property type="reaction ID" value="UER00414"/>
</dbReference>
<dbReference type="Proteomes" id="UP000295765">
    <property type="component" value="Unassembled WGS sequence"/>
</dbReference>
<dbReference type="PANTHER" id="PTHR10683:SF31">
    <property type="entry name" value="TRANSALDOLASE"/>
    <property type="match status" value="1"/>
</dbReference>
<dbReference type="InterPro" id="IPR013785">
    <property type="entry name" value="Aldolase_TIM"/>
</dbReference>
<keyword evidence="9 11" id="KW-0704">Schiff base</keyword>
<evidence type="ECO:0000256" key="3">
    <source>
        <dbReference type="ARBA" id="ARBA00004857"/>
    </source>
</evidence>
<keyword evidence="8 11" id="KW-0570">Pentose shunt</keyword>
<evidence type="ECO:0000313" key="13">
    <source>
        <dbReference type="Proteomes" id="UP000295765"/>
    </source>
</evidence>
<dbReference type="GO" id="GO:0005975">
    <property type="term" value="P:carbohydrate metabolic process"/>
    <property type="evidence" value="ECO:0007669"/>
    <property type="project" value="InterPro"/>
</dbReference>
<dbReference type="CDD" id="cd00955">
    <property type="entry name" value="Transaldolase_like"/>
    <property type="match status" value="1"/>
</dbReference>
<proteinExistence type="inferred from homology"/>
<dbReference type="SUPFAM" id="SSF51569">
    <property type="entry name" value="Aldolase"/>
    <property type="match status" value="1"/>
</dbReference>
<keyword evidence="7 11" id="KW-0808">Transferase</keyword>
<dbReference type="EC" id="2.2.1.2" evidence="5 11"/>
<gene>
    <name evidence="11" type="primary">tal</name>
    <name evidence="12" type="ORF">EV699_10677</name>
</gene>
<protein>
    <recommendedName>
        <fullName evidence="5 11">Transaldolase</fullName>
        <ecNumber evidence="5 11">2.2.1.2</ecNumber>
    </recommendedName>
</protein>
<organism evidence="12 13">
    <name type="scientific">Plasticicumulans lactativorans</name>
    <dbReference type="NCBI Taxonomy" id="1133106"/>
    <lineage>
        <taxon>Bacteria</taxon>
        <taxon>Pseudomonadati</taxon>
        <taxon>Pseudomonadota</taxon>
        <taxon>Gammaproteobacteria</taxon>
        <taxon>Candidatus Competibacteraceae</taxon>
        <taxon>Plasticicumulans</taxon>
    </lineage>
</organism>
<dbReference type="Gene3D" id="3.20.20.70">
    <property type="entry name" value="Aldolase class I"/>
    <property type="match status" value="1"/>
</dbReference>
<sequence length="355" mass="38267">MSRLRRIRELGQQVWLDNLSRELLDSGALARLIAEDGVAGVTSNPAIFYNAIAKGDGYGADLARVKARETDPERRFEALVLADIQAACDLLRPLYDETDGDMGYVSFEVSPRLAQNAAGTLAAARRLWAEIARPNAMIKIPATAACVPAVADAIADGINVNVTLIFSPRQLRDIFAAYRQGLERRAAAGQPVRHIRAVASVFISRVDALVDRLLPESAAHLRGTIAIAAAKDAYAEWQEIFGAARFAALRAVGARPQTLLWASTGTKNPAYRDVRYVEELIGPDTVDTVPDATLAAFIDHGEARATLAEGLAEARARLAELAALGLDRDALGEQLQAEGLKLFDEAFDKLLTLVA</sequence>
<dbReference type="EMBL" id="SLWY01000006">
    <property type="protein sequence ID" value="TCO81982.1"/>
    <property type="molecule type" value="Genomic_DNA"/>
</dbReference>
<keyword evidence="13" id="KW-1185">Reference proteome</keyword>
<comment type="function">
    <text evidence="1 11">Transaldolase is important for the balance of metabolites in the pentose-phosphate pathway.</text>
</comment>
<evidence type="ECO:0000313" key="12">
    <source>
        <dbReference type="EMBL" id="TCO81982.1"/>
    </source>
</evidence>
<evidence type="ECO:0000256" key="11">
    <source>
        <dbReference type="HAMAP-Rule" id="MF_00493"/>
    </source>
</evidence>
<accession>A0A4R2LCA5</accession>
<dbReference type="InterPro" id="IPR001585">
    <property type="entry name" value="TAL/FSA"/>
</dbReference>
<evidence type="ECO:0000256" key="4">
    <source>
        <dbReference type="ARBA" id="ARBA00008426"/>
    </source>
</evidence>
<dbReference type="RefSeq" id="WP_132540142.1">
    <property type="nucleotide sequence ID" value="NZ_SLWY01000006.1"/>
</dbReference>
<evidence type="ECO:0000256" key="9">
    <source>
        <dbReference type="ARBA" id="ARBA00023270"/>
    </source>
</evidence>
<evidence type="ECO:0000256" key="6">
    <source>
        <dbReference type="ARBA" id="ARBA00022490"/>
    </source>
</evidence>
<dbReference type="HAMAP" id="MF_00493">
    <property type="entry name" value="Transaldolase_2"/>
    <property type="match status" value="1"/>
</dbReference>
<dbReference type="AlphaFoldDB" id="A0A4R2LCA5"/>
<feature type="active site" description="Schiff-base intermediate with substrate" evidence="11">
    <location>
        <position position="139"/>
    </location>
</feature>
<evidence type="ECO:0000256" key="10">
    <source>
        <dbReference type="ARBA" id="ARBA00048810"/>
    </source>
</evidence>
<comment type="subcellular location">
    <subcellularLocation>
        <location evidence="2 11">Cytoplasm</location>
    </subcellularLocation>
</comment>
<evidence type="ECO:0000256" key="8">
    <source>
        <dbReference type="ARBA" id="ARBA00023126"/>
    </source>
</evidence>
<reference evidence="12 13" key="1">
    <citation type="submission" date="2019-03" db="EMBL/GenBank/DDBJ databases">
        <title>Genomic Encyclopedia of Type Strains, Phase IV (KMG-IV): sequencing the most valuable type-strain genomes for metagenomic binning, comparative biology and taxonomic classification.</title>
        <authorList>
            <person name="Goeker M."/>
        </authorList>
    </citation>
    <scope>NUCLEOTIDE SEQUENCE [LARGE SCALE GENOMIC DNA]</scope>
    <source>
        <strain evidence="12 13">DSM 25287</strain>
    </source>
</reference>
<keyword evidence="6 11" id="KW-0963">Cytoplasm</keyword>
<dbReference type="PIRSF" id="PIRSF036915">
    <property type="entry name" value="Trnald_Bac_Plnt"/>
    <property type="match status" value="1"/>
</dbReference>
<comment type="pathway">
    <text evidence="3 11">Carbohydrate degradation; pentose phosphate pathway; D-glyceraldehyde 3-phosphate and beta-D-fructose 6-phosphate from D-ribose 5-phosphate and D-xylulose 5-phosphate (non-oxidative stage): step 2/3.</text>
</comment>
<comment type="similarity">
    <text evidence="4 11">Belongs to the transaldolase family. Type 2 subfamily.</text>
</comment>
<dbReference type="NCBIfam" id="NF002881">
    <property type="entry name" value="PRK03343.1"/>
    <property type="match status" value="1"/>
</dbReference>
<dbReference type="OrthoDB" id="140919at2"/>
<dbReference type="Pfam" id="PF00923">
    <property type="entry name" value="TAL_FSA"/>
    <property type="match status" value="1"/>
</dbReference>
<dbReference type="PROSITE" id="PS01054">
    <property type="entry name" value="TRANSALDOLASE_1"/>
    <property type="match status" value="1"/>
</dbReference>
<dbReference type="GO" id="GO:0006098">
    <property type="term" value="P:pentose-phosphate shunt"/>
    <property type="evidence" value="ECO:0007669"/>
    <property type="project" value="UniProtKB-UniRule"/>
</dbReference>
<dbReference type="GO" id="GO:0004801">
    <property type="term" value="F:transaldolase activity"/>
    <property type="evidence" value="ECO:0007669"/>
    <property type="project" value="UniProtKB-UniRule"/>
</dbReference>
<evidence type="ECO:0000256" key="7">
    <source>
        <dbReference type="ARBA" id="ARBA00022679"/>
    </source>
</evidence>
<dbReference type="NCBIfam" id="TIGR00876">
    <property type="entry name" value="tal_mycobact"/>
    <property type="match status" value="1"/>
</dbReference>